<accession>A0ABX8CPR9</accession>
<feature type="transmembrane region" description="Helical" evidence="1">
    <location>
        <begin position="52"/>
        <end position="74"/>
    </location>
</feature>
<organism evidence="2 3">
    <name type="scientific">Nocardia tengchongensis</name>
    <dbReference type="NCBI Taxonomy" id="2055889"/>
    <lineage>
        <taxon>Bacteria</taxon>
        <taxon>Bacillati</taxon>
        <taxon>Actinomycetota</taxon>
        <taxon>Actinomycetes</taxon>
        <taxon>Mycobacteriales</taxon>
        <taxon>Nocardiaceae</taxon>
        <taxon>Nocardia</taxon>
    </lineage>
</organism>
<keyword evidence="1" id="KW-1133">Transmembrane helix</keyword>
<reference evidence="2 3" key="1">
    <citation type="submission" date="2021-04" db="EMBL/GenBank/DDBJ databases">
        <title>Nocardia tengchongensis.</title>
        <authorList>
            <person name="Zhuang k."/>
            <person name="Ran Y."/>
            <person name="Li W."/>
        </authorList>
    </citation>
    <scope>NUCLEOTIDE SEQUENCE [LARGE SCALE GENOMIC DNA]</scope>
    <source>
        <strain evidence="2 3">CFH S0057</strain>
    </source>
</reference>
<dbReference type="Pfam" id="PF20064">
    <property type="entry name" value="DUF6463"/>
    <property type="match status" value="1"/>
</dbReference>
<keyword evidence="3" id="KW-1185">Reference proteome</keyword>
<evidence type="ECO:0000313" key="2">
    <source>
        <dbReference type="EMBL" id="QVI21447.1"/>
    </source>
</evidence>
<gene>
    <name evidence="2" type="ORF">KHQ06_36795</name>
</gene>
<dbReference type="EMBL" id="CP074371">
    <property type="protein sequence ID" value="QVI21447.1"/>
    <property type="molecule type" value="Genomic_DNA"/>
</dbReference>
<protein>
    <submittedName>
        <fullName evidence="2">Uncharacterized protein</fullName>
    </submittedName>
</protein>
<proteinExistence type="predicted"/>
<evidence type="ECO:0000313" key="3">
    <source>
        <dbReference type="Proteomes" id="UP000683310"/>
    </source>
</evidence>
<name>A0ABX8CPR9_9NOCA</name>
<dbReference type="Proteomes" id="UP000683310">
    <property type="component" value="Chromosome"/>
</dbReference>
<sequence length="135" mass="14402">MIKWAGWLITLFGAAHTLLALTLEKAAQYAGTWFSGGLWGADLTAMSPAGTAWWLSLYSFGPPLVLVGLLVLWLERRGITPPVFLGWALGAWTLVGAVVLVTTPWPILLLAVILLLAGTAARTTTDAGSESLSRR</sequence>
<dbReference type="InterPro" id="IPR045590">
    <property type="entry name" value="DUF6463"/>
</dbReference>
<keyword evidence="1" id="KW-0812">Transmembrane</keyword>
<dbReference type="RefSeq" id="WP_213557549.1">
    <property type="nucleotide sequence ID" value="NZ_JBHZDI010000187.1"/>
</dbReference>
<keyword evidence="1" id="KW-0472">Membrane</keyword>
<evidence type="ECO:0000256" key="1">
    <source>
        <dbReference type="SAM" id="Phobius"/>
    </source>
</evidence>